<proteinExistence type="predicted"/>
<reference evidence="1" key="1">
    <citation type="journal article" date="2015" name="Nature">
        <title>Complex archaea that bridge the gap between prokaryotes and eukaryotes.</title>
        <authorList>
            <person name="Spang A."/>
            <person name="Saw J.H."/>
            <person name="Jorgensen S.L."/>
            <person name="Zaremba-Niedzwiedzka K."/>
            <person name="Martijn J."/>
            <person name="Lind A.E."/>
            <person name="van Eijk R."/>
            <person name="Schleper C."/>
            <person name="Guy L."/>
            <person name="Ettema T.J."/>
        </authorList>
    </citation>
    <scope>NUCLEOTIDE SEQUENCE</scope>
</reference>
<organism evidence="1">
    <name type="scientific">marine sediment metagenome</name>
    <dbReference type="NCBI Taxonomy" id="412755"/>
    <lineage>
        <taxon>unclassified sequences</taxon>
        <taxon>metagenomes</taxon>
        <taxon>ecological metagenomes</taxon>
    </lineage>
</organism>
<name>A0A0F9C1I1_9ZZZZ</name>
<gene>
    <name evidence="1" type="ORF">LCGC14_2379360</name>
</gene>
<comment type="caution">
    <text evidence="1">The sequence shown here is derived from an EMBL/GenBank/DDBJ whole genome shotgun (WGS) entry which is preliminary data.</text>
</comment>
<dbReference type="EMBL" id="LAZR01035248">
    <property type="protein sequence ID" value="KKL28019.1"/>
    <property type="molecule type" value="Genomic_DNA"/>
</dbReference>
<evidence type="ECO:0000313" key="1">
    <source>
        <dbReference type="EMBL" id="KKL28019.1"/>
    </source>
</evidence>
<protein>
    <submittedName>
        <fullName evidence="1">Uncharacterized protein</fullName>
    </submittedName>
</protein>
<sequence>MSLYEVFADLTEAERGLMSVVIEHHNENPDQARSLRLTSMVATVMGLTACEGIAAHYQCYYAVMGDILNWVMLSLHRPDLVAHVLREIMPKCKEALPMMDWSTIETDINAVLGEPDATNTPS</sequence>
<dbReference type="AlphaFoldDB" id="A0A0F9C1I1"/>
<accession>A0A0F9C1I1</accession>